<evidence type="ECO:0000256" key="4">
    <source>
        <dbReference type="ARBA" id="ARBA00022729"/>
    </source>
</evidence>
<name>A0ABM0LR33_MICOH</name>
<accession>A0ABM0LR33</accession>
<comment type="subcellular location">
    <subcellularLocation>
        <location evidence="1">Secreted</location>
    </subcellularLocation>
</comment>
<organism evidence="6 7">
    <name type="scientific">Microtus ochrogaster</name>
    <name type="common">Prairie vole</name>
    <dbReference type="NCBI Taxonomy" id="79684"/>
    <lineage>
        <taxon>Eukaryota</taxon>
        <taxon>Metazoa</taxon>
        <taxon>Chordata</taxon>
        <taxon>Craniata</taxon>
        <taxon>Vertebrata</taxon>
        <taxon>Euteleostomi</taxon>
        <taxon>Mammalia</taxon>
        <taxon>Eutheria</taxon>
        <taxon>Euarchontoglires</taxon>
        <taxon>Glires</taxon>
        <taxon>Rodentia</taxon>
        <taxon>Myomorpha</taxon>
        <taxon>Muroidea</taxon>
        <taxon>Cricetidae</taxon>
        <taxon>Arvicolinae</taxon>
        <taxon>Microtus</taxon>
    </lineage>
</organism>
<reference evidence="7" key="1">
    <citation type="submission" date="2025-08" db="UniProtKB">
        <authorList>
            <consortium name="RefSeq"/>
        </authorList>
    </citation>
    <scope>IDENTIFICATION</scope>
</reference>
<dbReference type="RefSeq" id="XP_005371112.2">
    <property type="nucleotide sequence ID" value="XM_005371055.2"/>
</dbReference>
<evidence type="ECO:0000313" key="7">
    <source>
        <dbReference type="RefSeq" id="XP_005371112.2"/>
    </source>
</evidence>
<evidence type="ECO:0000313" key="6">
    <source>
        <dbReference type="Proteomes" id="UP000694915"/>
    </source>
</evidence>
<dbReference type="PANTHER" id="PTHR34827">
    <property type="entry name" value="INSULIN GROWTH FACTOR-LIKE FAMILY MEMBER 3-RELATED"/>
    <property type="match status" value="1"/>
</dbReference>
<keyword evidence="4 5" id="KW-0732">Signal</keyword>
<evidence type="ECO:0000256" key="5">
    <source>
        <dbReference type="SAM" id="SignalP"/>
    </source>
</evidence>
<dbReference type="GeneID" id="101989364"/>
<protein>
    <submittedName>
        <fullName evidence="7">Insulin growth factor-like family member 3</fullName>
    </submittedName>
</protein>
<evidence type="ECO:0000256" key="2">
    <source>
        <dbReference type="ARBA" id="ARBA00009529"/>
    </source>
</evidence>
<keyword evidence="3" id="KW-0964">Secreted</keyword>
<proteinExistence type="inferred from homology"/>
<dbReference type="PANTHER" id="PTHR34827:SF5">
    <property type="entry name" value="INSULIN GROWTH FACTOR-LIKE FAMILY MEMBER 3"/>
    <property type="match status" value="1"/>
</dbReference>
<feature type="chain" id="PRO_5045981427" evidence="5">
    <location>
        <begin position="31"/>
        <end position="186"/>
    </location>
</feature>
<dbReference type="Pfam" id="PF14653">
    <property type="entry name" value="IGFL"/>
    <property type="match status" value="1"/>
</dbReference>
<keyword evidence="6" id="KW-1185">Reference proteome</keyword>
<gene>
    <name evidence="7" type="primary">LOC101989364</name>
</gene>
<comment type="similarity">
    <text evidence="2">Belongs to the IGFL family.</text>
</comment>
<evidence type="ECO:0000256" key="3">
    <source>
        <dbReference type="ARBA" id="ARBA00022525"/>
    </source>
</evidence>
<dbReference type="Proteomes" id="UP000694915">
    <property type="component" value="Unplaced"/>
</dbReference>
<evidence type="ECO:0000256" key="1">
    <source>
        <dbReference type="ARBA" id="ARBA00004613"/>
    </source>
</evidence>
<sequence>MLPVGFPYIAFIMLRRLLTIASLFLNEAAGAQTFQTPSNVGLWLCQEVPRCGDRIYNPSEGCCVDDAILSFNQTRKCGSSDCPYWPCFELCCPESFSLQKKFIIKLKLQGERSHCNSSPISGDCAERHFHGEDIQENNLSLRQQSDTQNLSLDGNSAPIRECSDIMKATTKAYNSNGTLAKVFNIA</sequence>
<dbReference type="InterPro" id="IPR032744">
    <property type="entry name" value="IGFL"/>
</dbReference>
<feature type="signal peptide" evidence="5">
    <location>
        <begin position="1"/>
        <end position="30"/>
    </location>
</feature>